<feature type="non-terminal residue" evidence="3">
    <location>
        <position position="147"/>
    </location>
</feature>
<feature type="region of interest" description="Disordered" evidence="1">
    <location>
        <begin position="1"/>
        <end position="25"/>
    </location>
</feature>
<name>A0A5J4VD53_9EUKA</name>
<keyword evidence="2" id="KW-0812">Transmembrane</keyword>
<dbReference type="Proteomes" id="UP000324800">
    <property type="component" value="Unassembled WGS sequence"/>
</dbReference>
<comment type="caution">
    <text evidence="3">The sequence shown here is derived from an EMBL/GenBank/DDBJ whole genome shotgun (WGS) entry which is preliminary data.</text>
</comment>
<evidence type="ECO:0000313" key="3">
    <source>
        <dbReference type="EMBL" id="KAA6380413.1"/>
    </source>
</evidence>
<dbReference type="AlphaFoldDB" id="A0A5J4VD53"/>
<keyword evidence="2" id="KW-1133">Transmembrane helix</keyword>
<reference evidence="3 4" key="1">
    <citation type="submission" date="2019-03" db="EMBL/GenBank/DDBJ databases">
        <title>Single cell metagenomics reveals metabolic interactions within the superorganism composed of flagellate Streblomastix strix and complex community of Bacteroidetes bacteria on its surface.</title>
        <authorList>
            <person name="Treitli S.C."/>
            <person name="Kolisko M."/>
            <person name="Husnik F."/>
            <person name="Keeling P."/>
            <person name="Hampl V."/>
        </authorList>
    </citation>
    <scope>NUCLEOTIDE SEQUENCE [LARGE SCALE GENOMIC DNA]</scope>
    <source>
        <strain evidence="3">ST1C</strain>
    </source>
</reference>
<gene>
    <name evidence="3" type="ORF">EZS28_024061</name>
</gene>
<proteinExistence type="predicted"/>
<protein>
    <submittedName>
        <fullName evidence="3">Uncharacterized protein</fullName>
    </submittedName>
</protein>
<accession>A0A5J4VD53</accession>
<evidence type="ECO:0000313" key="4">
    <source>
        <dbReference type="Proteomes" id="UP000324800"/>
    </source>
</evidence>
<keyword evidence="2" id="KW-0472">Membrane</keyword>
<organism evidence="3 4">
    <name type="scientific">Streblomastix strix</name>
    <dbReference type="NCBI Taxonomy" id="222440"/>
    <lineage>
        <taxon>Eukaryota</taxon>
        <taxon>Metamonada</taxon>
        <taxon>Preaxostyla</taxon>
        <taxon>Oxymonadida</taxon>
        <taxon>Streblomastigidae</taxon>
        <taxon>Streblomastix</taxon>
    </lineage>
</organism>
<sequence>MSSDESKSVNSQASGSGSGERDDREHTHKRLEVFFSLKIDIGTETQTALSKAINYVDLTSLGLSLGKSSTYLTITVFVIVSGAFILQAVSAVFYKQLIVPQPVVNNITQGLMAILLRDLFIPFVTKAITSFDCNSEATVNDAGQEIT</sequence>
<evidence type="ECO:0000256" key="2">
    <source>
        <dbReference type="SAM" id="Phobius"/>
    </source>
</evidence>
<evidence type="ECO:0000256" key="1">
    <source>
        <dbReference type="SAM" id="MobiDB-lite"/>
    </source>
</evidence>
<feature type="transmembrane region" description="Helical" evidence="2">
    <location>
        <begin position="71"/>
        <end position="94"/>
    </location>
</feature>
<dbReference type="EMBL" id="SNRW01007916">
    <property type="protein sequence ID" value="KAA6380413.1"/>
    <property type="molecule type" value="Genomic_DNA"/>
</dbReference>